<name>A0A067PYM5_9AGAM</name>
<gene>
    <name evidence="1" type="ORF">JAAARDRAFT_59265</name>
</gene>
<reference evidence="2" key="1">
    <citation type="journal article" date="2014" name="Proc. Natl. Acad. Sci. U.S.A.">
        <title>Extensive sampling of basidiomycete genomes demonstrates inadequacy of the white-rot/brown-rot paradigm for wood decay fungi.</title>
        <authorList>
            <person name="Riley R."/>
            <person name="Salamov A.A."/>
            <person name="Brown D.W."/>
            <person name="Nagy L.G."/>
            <person name="Floudas D."/>
            <person name="Held B.W."/>
            <person name="Levasseur A."/>
            <person name="Lombard V."/>
            <person name="Morin E."/>
            <person name="Otillar R."/>
            <person name="Lindquist E.A."/>
            <person name="Sun H."/>
            <person name="LaButti K.M."/>
            <person name="Schmutz J."/>
            <person name="Jabbour D."/>
            <person name="Luo H."/>
            <person name="Baker S.E."/>
            <person name="Pisabarro A.G."/>
            <person name="Walton J.D."/>
            <person name="Blanchette R.A."/>
            <person name="Henrissat B."/>
            <person name="Martin F."/>
            <person name="Cullen D."/>
            <person name="Hibbett D.S."/>
            <person name="Grigoriev I.V."/>
        </authorList>
    </citation>
    <scope>NUCLEOTIDE SEQUENCE [LARGE SCALE GENOMIC DNA]</scope>
    <source>
        <strain evidence="2">MUCL 33604</strain>
    </source>
</reference>
<keyword evidence="2" id="KW-1185">Reference proteome</keyword>
<dbReference type="InParanoid" id="A0A067PYM5"/>
<dbReference type="EMBL" id="KL197722">
    <property type="protein sequence ID" value="KDQ56382.1"/>
    <property type="molecule type" value="Genomic_DNA"/>
</dbReference>
<dbReference type="AlphaFoldDB" id="A0A067PYM5"/>
<accession>A0A067PYM5</accession>
<dbReference type="HOGENOM" id="CLU_727736_0_0_1"/>
<protein>
    <submittedName>
        <fullName evidence="1">Uncharacterized protein</fullName>
    </submittedName>
</protein>
<evidence type="ECO:0000313" key="2">
    <source>
        <dbReference type="Proteomes" id="UP000027265"/>
    </source>
</evidence>
<evidence type="ECO:0000313" key="1">
    <source>
        <dbReference type="EMBL" id="KDQ56382.1"/>
    </source>
</evidence>
<sequence length="380" mass="43698">MDHPMDYYDMLMALDPPMEYAFKDSLLSQDLLLKIAVIAVGNDRQNAISLALVCRTMACWMRHSIWGTVSLSNVPQVRALQESYRMWKRDISTYVDNVWIASTSARRVGAGVGQVFYDQYDLKDSCKKVAWDILKARNVGRVAMDCTLFEAGWITTSSAQPKQVFLLRNARHPTTEKRIDFSLPFFKKVTHMIMEVAWDQINGSFPKRADKCMPRLTHLAAYVPAGVTCAWMEDTLSSILHRVPQLEMLVVCLDGGVGRCRKDNALERLFKLCRRMDGLRKQKIILMPYAKPMEREWEDTVNWRLTVWDRALMEEELKPWAPLMEEMKPNWQMLTGYGMDMAATAKGNRGCWFRGGDGDVEMRDDIDALFEKAYEAFGEA</sequence>
<organism evidence="1 2">
    <name type="scientific">Jaapia argillacea MUCL 33604</name>
    <dbReference type="NCBI Taxonomy" id="933084"/>
    <lineage>
        <taxon>Eukaryota</taxon>
        <taxon>Fungi</taxon>
        <taxon>Dikarya</taxon>
        <taxon>Basidiomycota</taxon>
        <taxon>Agaricomycotina</taxon>
        <taxon>Agaricomycetes</taxon>
        <taxon>Agaricomycetidae</taxon>
        <taxon>Jaapiales</taxon>
        <taxon>Jaapiaceae</taxon>
        <taxon>Jaapia</taxon>
    </lineage>
</organism>
<proteinExistence type="predicted"/>
<dbReference type="Proteomes" id="UP000027265">
    <property type="component" value="Unassembled WGS sequence"/>
</dbReference>